<dbReference type="Gene3D" id="3.40.30.10">
    <property type="entry name" value="Glutaredoxin"/>
    <property type="match status" value="1"/>
</dbReference>
<feature type="compositionally biased region" description="Basic and acidic residues" evidence="1">
    <location>
        <begin position="143"/>
        <end position="157"/>
    </location>
</feature>
<feature type="region of interest" description="Disordered" evidence="1">
    <location>
        <begin position="141"/>
        <end position="222"/>
    </location>
</feature>
<evidence type="ECO:0000259" key="2">
    <source>
        <dbReference type="Pfam" id="PF00085"/>
    </source>
</evidence>
<proteinExistence type="predicted"/>
<organism evidence="3 4">
    <name type="scientific">Linnemannia gamsii</name>
    <dbReference type="NCBI Taxonomy" id="64522"/>
    <lineage>
        <taxon>Eukaryota</taxon>
        <taxon>Fungi</taxon>
        <taxon>Fungi incertae sedis</taxon>
        <taxon>Mucoromycota</taxon>
        <taxon>Mortierellomycotina</taxon>
        <taxon>Mortierellomycetes</taxon>
        <taxon>Mortierellales</taxon>
        <taxon>Mortierellaceae</taxon>
        <taxon>Linnemannia</taxon>
    </lineage>
</organism>
<dbReference type="SUPFAM" id="SSF52833">
    <property type="entry name" value="Thioredoxin-like"/>
    <property type="match status" value="1"/>
</dbReference>
<dbReference type="Pfam" id="PF00085">
    <property type="entry name" value="Thioredoxin"/>
    <property type="match status" value="1"/>
</dbReference>
<name>A0ABQ7KIS4_9FUNG</name>
<sequence length="351" mass="39746">MSLVRRLIHPHYVVNAALALSYPIHQIINHPDLLSQSSVGAYSRYLLPAMAVITIKVRGAQSAEELISVLSLYMKVFSLYGYWAVSYEPVEFWGSEWSGHWRFVLYLLAWTVVFIAFPQPPYQGPSKVIWLDSAQLNYLTTPGEKKSKGKGRADDQSTSRNRRSTAKIVELDEDDEPLDVVEESEEEQEQDQKQDHHHHHHEHGEHCNHDHGDGLLHPRQKKTSDLDPSHYWIIAFNATWSSPCRYFEASHANCSIKYDRVNVHFAKIDMDLFADGDEIAERFKINLAATTLDLPTLILFKDGKALKQLPPKIATKVGGDVLGKVGWDRSVASVENAFELAKLGTGKESFV</sequence>
<dbReference type="Proteomes" id="UP001194696">
    <property type="component" value="Unassembled WGS sequence"/>
</dbReference>
<gene>
    <name evidence="3" type="primary">TMX2</name>
    <name evidence="3" type="ORF">BGZ96_012157</name>
</gene>
<comment type="caution">
    <text evidence="3">The sequence shown here is derived from an EMBL/GenBank/DDBJ whole genome shotgun (WGS) entry which is preliminary data.</text>
</comment>
<keyword evidence="3" id="KW-0472">Membrane</keyword>
<reference evidence="3 4" key="1">
    <citation type="journal article" date="2020" name="Fungal Divers.">
        <title>Resolving the Mortierellaceae phylogeny through synthesis of multi-gene phylogenetics and phylogenomics.</title>
        <authorList>
            <person name="Vandepol N."/>
            <person name="Liber J."/>
            <person name="Desiro A."/>
            <person name="Na H."/>
            <person name="Kennedy M."/>
            <person name="Barry K."/>
            <person name="Grigoriev I.V."/>
            <person name="Miller A.N."/>
            <person name="O'Donnell K."/>
            <person name="Stajich J.E."/>
            <person name="Bonito G."/>
        </authorList>
    </citation>
    <scope>NUCLEOTIDE SEQUENCE [LARGE SCALE GENOMIC DNA]</scope>
    <source>
        <strain evidence="3 4">AD045</strain>
    </source>
</reference>
<evidence type="ECO:0000313" key="4">
    <source>
        <dbReference type="Proteomes" id="UP001194696"/>
    </source>
</evidence>
<dbReference type="EMBL" id="JAAAIM010000009">
    <property type="protein sequence ID" value="KAG0298435.1"/>
    <property type="molecule type" value="Genomic_DNA"/>
</dbReference>
<evidence type="ECO:0000313" key="3">
    <source>
        <dbReference type="EMBL" id="KAG0298435.1"/>
    </source>
</evidence>
<keyword evidence="3" id="KW-0812">Transmembrane</keyword>
<feature type="compositionally biased region" description="Basic and acidic residues" evidence="1">
    <location>
        <begin position="202"/>
        <end position="222"/>
    </location>
</feature>
<protein>
    <submittedName>
        <fullName evidence="3">Thioredoxin- transmembrane protein 2</fullName>
    </submittedName>
</protein>
<feature type="domain" description="Thioredoxin" evidence="2">
    <location>
        <begin position="229"/>
        <end position="308"/>
    </location>
</feature>
<accession>A0ABQ7KIS4</accession>
<keyword evidence="4" id="KW-1185">Reference proteome</keyword>
<dbReference type="InterPro" id="IPR013766">
    <property type="entry name" value="Thioredoxin_domain"/>
</dbReference>
<dbReference type="InterPro" id="IPR036249">
    <property type="entry name" value="Thioredoxin-like_sf"/>
</dbReference>
<evidence type="ECO:0000256" key="1">
    <source>
        <dbReference type="SAM" id="MobiDB-lite"/>
    </source>
</evidence>
<feature type="compositionally biased region" description="Acidic residues" evidence="1">
    <location>
        <begin position="171"/>
        <end position="189"/>
    </location>
</feature>